<dbReference type="EMBL" id="JADUOV010000001">
    <property type="protein sequence ID" value="MBH1788781.1"/>
    <property type="molecule type" value="Genomic_DNA"/>
</dbReference>
<feature type="chain" id="PRO_5010697571" evidence="1">
    <location>
        <begin position="21"/>
        <end position="194"/>
    </location>
</feature>
<evidence type="ECO:0000313" key="2">
    <source>
        <dbReference type="EMBL" id="EKT4092226.1"/>
    </source>
</evidence>
<dbReference type="Proteomes" id="UP001218208">
    <property type="component" value="Unassembled WGS sequence"/>
</dbReference>
<sequence length="194" mass="20743">MRALILSLALASLLPLAASAAEPRSDSVAVAVGVNATVITPHTIAVRVTHAWEASPTETATGVQSFEPMEAPGRGPYAAYNSILKKNPATRESVTLWVIDEAQRYYTLRVTYERVPCRDTRNNGVDDSVCALRIAGRILPFYMQGDEQGAFEVGDQVFLRSEGTAQPVITELEAASVSVVIGAGRENVAVGGQR</sequence>
<dbReference type="RefSeq" id="WP_024957517.1">
    <property type="nucleotide sequence ID" value="NZ_CP008838.1"/>
</dbReference>
<reference evidence="3" key="2">
    <citation type="submission" date="2020-11" db="EMBL/GenBank/DDBJ databases">
        <title>Enhanced detection system for hospital associated transmission using whole genome sequencing surveillance.</title>
        <authorList>
            <person name="Harrison L.H."/>
            <person name="Van Tyne D."/>
            <person name="Marsh J.W."/>
            <person name="Griffith M.P."/>
            <person name="Snyder D.J."/>
            <person name="Cooper V.S."/>
            <person name="Mustapha M."/>
        </authorList>
    </citation>
    <scope>NUCLEOTIDE SEQUENCE</scope>
    <source>
        <strain evidence="3">STEN00053</strain>
    </source>
</reference>
<dbReference type="OrthoDB" id="9877809at2"/>
<evidence type="ECO:0000313" key="5">
    <source>
        <dbReference type="Proteomes" id="UP000515598"/>
    </source>
</evidence>
<dbReference type="Proteomes" id="UP000634179">
    <property type="component" value="Unassembled WGS sequence"/>
</dbReference>
<name>A0A1V3D0A4_STEMA</name>
<dbReference type="GeneID" id="93832385"/>
<feature type="signal peptide" evidence="1">
    <location>
        <begin position="1"/>
        <end position="20"/>
    </location>
</feature>
<evidence type="ECO:0000256" key="1">
    <source>
        <dbReference type="SAM" id="SignalP"/>
    </source>
</evidence>
<dbReference type="EMBL" id="CP060025">
    <property type="protein sequence ID" value="QNG78616.1"/>
    <property type="molecule type" value="Genomic_DNA"/>
</dbReference>
<organism evidence="3 6">
    <name type="scientific">Stenotrophomonas maltophilia</name>
    <name type="common">Pseudomonas maltophilia</name>
    <name type="synonym">Xanthomonas maltophilia</name>
    <dbReference type="NCBI Taxonomy" id="40324"/>
    <lineage>
        <taxon>Bacteria</taxon>
        <taxon>Pseudomonadati</taxon>
        <taxon>Pseudomonadota</taxon>
        <taxon>Gammaproteobacteria</taxon>
        <taxon>Lysobacterales</taxon>
        <taxon>Lysobacteraceae</taxon>
        <taxon>Stenotrophomonas</taxon>
        <taxon>Stenotrophomonas maltophilia group</taxon>
    </lineage>
</organism>
<keyword evidence="1" id="KW-0732">Signal</keyword>
<evidence type="ECO:0000313" key="3">
    <source>
        <dbReference type="EMBL" id="MBH1788781.1"/>
    </source>
</evidence>
<evidence type="ECO:0000313" key="4">
    <source>
        <dbReference type="EMBL" id="QNG78616.1"/>
    </source>
</evidence>
<accession>A0A1V3D0A4</accession>
<dbReference type="Proteomes" id="UP000515598">
    <property type="component" value="Chromosome"/>
</dbReference>
<protein>
    <submittedName>
        <fullName evidence="3">Uncharacterized protein</fullName>
    </submittedName>
</protein>
<proteinExistence type="predicted"/>
<gene>
    <name evidence="4" type="ORF">GPNADHDJ_02834</name>
    <name evidence="3" type="ORF">I5V89_02725</name>
    <name evidence="2" type="ORF">QEG23_001726</name>
</gene>
<reference evidence="4 5" key="1">
    <citation type="submission" date="2020-08" db="EMBL/GenBank/DDBJ databases">
        <title>Phenotypic and transcriptomic analysis of seven clinical Stenotrophomonas maltophilia isolates identify a small set of shared and commonly regulated genes involved in biofilm lifestyle.</title>
        <authorList>
            <person name="Alio I."/>
            <person name="Gudzuhn M."/>
            <person name="Streit W."/>
        </authorList>
    </citation>
    <scope>NUCLEOTIDE SEQUENCE [LARGE SCALE GENOMIC DNA]</scope>
    <source>
        <strain evidence="4 5">UHH_SKK55</strain>
    </source>
</reference>
<dbReference type="EMBL" id="ABLOJW010000008">
    <property type="protein sequence ID" value="EKT4092226.1"/>
    <property type="molecule type" value="Genomic_DNA"/>
</dbReference>
<evidence type="ECO:0000313" key="6">
    <source>
        <dbReference type="Proteomes" id="UP000634179"/>
    </source>
</evidence>
<reference evidence="2" key="3">
    <citation type="submission" date="2022-07" db="EMBL/GenBank/DDBJ databases">
        <authorList>
            <consortium name="DAFM: The Division of Animal and Food Microbiology"/>
        </authorList>
    </citation>
    <scope>NUCLEOTIDE SEQUENCE</scope>
    <source>
        <strain evidence="2">19MO01SH01-2</strain>
    </source>
</reference>
<dbReference type="AlphaFoldDB" id="A0A1V3D0A4"/>